<evidence type="ECO:0000256" key="5">
    <source>
        <dbReference type="ARBA" id="ARBA00022840"/>
    </source>
</evidence>
<dbReference type="GO" id="GO:0005664">
    <property type="term" value="C:nuclear origin of replication recognition complex"/>
    <property type="evidence" value="ECO:0000318"/>
    <property type="project" value="GO_Central"/>
</dbReference>
<protein>
    <submittedName>
        <fullName evidence="11">Uncharacterized protein</fullName>
    </submittedName>
</protein>
<evidence type="ECO:0000256" key="6">
    <source>
        <dbReference type="ARBA" id="ARBA00023242"/>
    </source>
</evidence>
<dbReference type="FunCoup" id="D8SXQ3">
    <property type="interactions" value="4261"/>
</dbReference>
<dbReference type="Pfam" id="PF14630">
    <property type="entry name" value="ORC5_C"/>
    <property type="match status" value="1"/>
</dbReference>
<dbReference type="AlphaFoldDB" id="D8SXQ3"/>
<evidence type="ECO:0000259" key="10">
    <source>
        <dbReference type="Pfam" id="PF21639"/>
    </source>
</evidence>
<proteinExistence type="inferred from homology"/>
<keyword evidence="6" id="KW-0539">Nucleus</keyword>
<dbReference type="KEGG" id="smo:SELMODRAFT_235450"/>
<evidence type="ECO:0000256" key="7">
    <source>
        <dbReference type="SAM" id="MobiDB-lite"/>
    </source>
</evidence>
<gene>
    <name evidence="11" type="ORF">SELMODRAFT_235450</name>
</gene>
<evidence type="ECO:0000256" key="3">
    <source>
        <dbReference type="ARBA" id="ARBA00022705"/>
    </source>
</evidence>
<dbReference type="STRING" id="88036.D8SXQ3"/>
<feature type="domain" description="Origin recognition complex subunit 5 C-terminal" evidence="9">
    <location>
        <begin position="351"/>
        <end position="507"/>
    </location>
</feature>
<dbReference type="SUPFAM" id="SSF52540">
    <property type="entry name" value="P-loop containing nucleoside triphosphate hydrolases"/>
    <property type="match status" value="1"/>
</dbReference>
<dbReference type="Gramene" id="EFJ10842">
    <property type="protein sequence ID" value="EFJ10842"/>
    <property type="gene ID" value="SELMODRAFT_235450"/>
</dbReference>
<evidence type="ECO:0000259" key="9">
    <source>
        <dbReference type="Pfam" id="PF14630"/>
    </source>
</evidence>
<dbReference type="InterPro" id="IPR027417">
    <property type="entry name" value="P-loop_NTPase"/>
</dbReference>
<dbReference type="HOGENOM" id="CLU_028223_1_0_1"/>
<keyword evidence="4" id="KW-0547">Nucleotide-binding</keyword>
<feature type="region of interest" description="Disordered" evidence="7">
    <location>
        <begin position="387"/>
        <end position="409"/>
    </location>
</feature>
<comment type="similarity">
    <text evidence="2">Belongs to the ORC5 family.</text>
</comment>
<dbReference type="InterPro" id="IPR041664">
    <property type="entry name" value="AAA_16"/>
</dbReference>
<dbReference type="GO" id="GO:0006270">
    <property type="term" value="P:DNA replication initiation"/>
    <property type="evidence" value="ECO:0000318"/>
    <property type="project" value="GO_Central"/>
</dbReference>
<keyword evidence="12" id="KW-1185">Reference proteome</keyword>
<dbReference type="eggNOG" id="KOG2543">
    <property type="taxonomic scope" value="Eukaryota"/>
</dbReference>
<dbReference type="PANTHER" id="PTHR12705:SF0">
    <property type="entry name" value="ORIGIN RECOGNITION COMPLEX SUBUNIT 5"/>
    <property type="match status" value="1"/>
</dbReference>
<dbReference type="OMA" id="FHRLWAS"/>
<dbReference type="Pfam" id="PF21639">
    <property type="entry name" value="ORC5_lid"/>
    <property type="match status" value="1"/>
</dbReference>
<dbReference type="InterPro" id="IPR020796">
    <property type="entry name" value="ORC5"/>
</dbReference>
<keyword evidence="3" id="KW-0235">DNA replication</keyword>
<evidence type="ECO:0000256" key="1">
    <source>
        <dbReference type="ARBA" id="ARBA00004123"/>
    </source>
</evidence>
<organism evidence="12">
    <name type="scientific">Selaginella moellendorffii</name>
    <name type="common">Spikemoss</name>
    <dbReference type="NCBI Taxonomy" id="88036"/>
    <lineage>
        <taxon>Eukaryota</taxon>
        <taxon>Viridiplantae</taxon>
        <taxon>Streptophyta</taxon>
        <taxon>Embryophyta</taxon>
        <taxon>Tracheophyta</taxon>
        <taxon>Lycopodiopsida</taxon>
        <taxon>Selaginellales</taxon>
        <taxon>Selaginellaceae</taxon>
        <taxon>Selaginella</taxon>
    </lineage>
</organism>
<evidence type="ECO:0000259" key="8">
    <source>
        <dbReference type="Pfam" id="PF13191"/>
    </source>
</evidence>
<dbReference type="EMBL" id="GL377651">
    <property type="protein sequence ID" value="EFJ10842.1"/>
    <property type="molecule type" value="Genomic_DNA"/>
</dbReference>
<sequence length="511" mass="56158">MNSADADADIGKRQEILVRDFPGRRSEIQDLLSILGGPCDFFPPLLVHGAASTGKTSVVKEIFRHLRRPYAYASCRSCHAARILFESIINSLVGHVRSAEIGYSSARKCERASDFVEFLPDACEEAIRRSNNESCSSPSNGKASSDDPVTVFGNLSWFKRETGVVYLIIDNIDLVRNWSGGQNLLSVLFRLPELSRLPQLGMVFISSVGPHAFMSGTGCRQPLPVYFRDYLDDELFQILVKKQIKSDLYVSFLNAVLKPFSRATRRITELMMLLEPLFEQYCAPVVSGAVLPDEQGKRKLFTLIKPHVRSFLGRASSILAASPGKLLESPGGGRSVISAPASDDQLCNLQLPLCSKYLLLAAYIASTNPATLDAALFDAGHASGSRKRRRRSSLSATEKKENKEMERQLKGPGSFSLERLLAIFSCIATGPGFKLGISAHDNKLDEDAGMEVTSDVLMQLSTLVGVGLISQGLTDPLEGSPKFRCNVEEEVIHMIARSTSFPLAKYLYYNC</sequence>
<dbReference type="Pfam" id="PF13191">
    <property type="entry name" value="AAA_16"/>
    <property type="match status" value="1"/>
</dbReference>
<evidence type="ECO:0000313" key="12">
    <source>
        <dbReference type="Proteomes" id="UP000001514"/>
    </source>
</evidence>
<comment type="subcellular location">
    <subcellularLocation>
        <location evidence="1">Nucleus</location>
    </subcellularLocation>
</comment>
<evidence type="ECO:0000256" key="2">
    <source>
        <dbReference type="ARBA" id="ARBA00006269"/>
    </source>
</evidence>
<keyword evidence="5" id="KW-0067">ATP-binding</keyword>
<dbReference type="Gene3D" id="3.40.50.300">
    <property type="entry name" value="P-loop containing nucleotide triphosphate hydrolases"/>
    <property type="match status" value="1"/>
</dbReference>
<name>D8SXQ3_SELML</name>
<feature type="domain" description="Orc1-like AAA ATPase" evidence="8">
    <location>
        <begin position="21"/>
        <end position="196"/>
    </location>
</feature>
<feature type="compositionally biased region" description="Basic and acidic residues" evidence="7">
    <location>
        <begin position="397"/>
        <end position="409"/>
    </location>
</feature>
<reference evidence="11 12" key="1">
    <citation type="journal article" date="2011" name="Science">
        <title>The Selaginella genome identifies genetic changes associated with the evolution of vascular plants.</title>
        <authorList>
            <person name="Banks J.A."/>
            <person name="Nishiyama T."/>
            <person name="Hasebe M."/>
            <person name="Bowman J.L."/>
            <person name="Gribskov M."/>
            <person name="dePamphilis C."/>
            <person name="Albert V.A."/>
            <person name="Aono N."/>
            <person name="Aoyama T."/>
            <person name="Ambrose B.A."/>
            <person name="Ashton N.W."/>
            <person name="Axtell M.J."/>
            <person name="Barker E."/>
            <person name="Barker M.S."/>
            <person name="Bennetzen J.L."/>
            <person name="Bonawitz N.D."/>
            <person name="Chapple C."/>
            <person name="Cheng C."/>
            <person name="Correa L.G."/>
            <person name="Dacre M."/>
            <person name="DeBarry J."/>
            <person name="Dreyer I."/>
            <person name="Elias M."/>
            <person name="Engstrom E.M."/>
            <person name="Estelle M."/>
            <person name="Feng L."/>
            <person name="Finet C."/>
            <person name="Floyd S.K."/>
            <person name="Frommer W.B."/>
            <person name="Fujita T."/>
            <person name="Gramzow L."/>
            <person name="Gutensohn M."/>
            <person name="Harholt J."/>
            <person name="Hattori M."/>
            <person name="Heyl A."/>
            <person name="Hirai T."/>
            <person name="Hiwatashi Y."/>
            <person name="Ishikawa M."/>
            <person name="Iwata M."/>
            <person name="Karol K.G."/>
            <person name="Koehler B."/>
            <person name="Kolukisaoglu U."/>
            <person name="Kubo M."/>
            <person name="Kurata T."/>
            <person name="Lalonde S."/>
            <person name="Li K."/>
            <person name="Li Y."/>
            <person name="Litt A."/>
            <person name="Lyons E."/>
            <person name="Manning G."/>
            <person name="Maruyama T."/>
            <person name="Michael T.P."/>
            <person name="Mikami K."/>
            <person name="Miyazaki S."/>
            <person name="Morinaga S."/>
            <person name="Murata T."/>
            <person name="Mueller-Roeber B."/>
            <person name="Nelson D.R."/>
            <person name="Obara M."/>
            <person name="Oguri Y."/>
            <person name="Olmstead R.G."/>
            <person name="Onodera N."/>
            <person name="Petersen B.L."/>
            <person name="Pils B."/>
            <person name="Prigge M."/>
            <person name="Rensing S.A."/>
            <person name="Riano-Pachon D.M."/>
            <person name="Roberts A.W."/>
            <person name="Sato Y."/>
            <person name="Scheller H.V."/>
            <person name="Schulz B."/>
            <person name="Schulz C."/>
            <person name="Shakirov E.V."/>
            <person name="Shibagaki N."/>
            <person name="Shinohara N."/>
            <person name="Shippen D.E."/>
            <person name="Soerensen I."/>
            <person name="Sotooka R."/>
            <person name="Sugimoto N."/>
            <person name="Sugita M."/>
            <person name="Sumikawa N."/>
            <person name="Tanurdzic M."/>
            <person name="Theissen G."/>
            <person name="Ulvskov P."/>
            <person name="Wakazuki S."/>
            <person name="Weng J.K."/>
            <person name="Willats W.W."/>
            <person name="Wipf D."/>
            <person name="Wolf P.G."/>
            <person name="Yang L."/>
            <person name="Zimmer A.D."/>
            <person name="Zhu Q."/>
            <person name="Mitros T."/>
            <person name="Hellsten U."/>
            <person name="Loque D."/>
            <person name="Otillar R."/>
            <person name="Salamov A."/>
            <person name="Schmutz J."/>
            <person name="Shapiro H."/>
            <person name="Lindquist E."/>
            <person name="Lucas S."/>
            <person name="Rokhsar D."/>
            <person name="Grigoriev I.V."/>
        </authorList>
    </citation>
    <scope>NUCLEOTIDE SEQUENCE [LARGE SCALE GENOMIC DNA]</scope>
</reference>
<accession>D8SXQ3</accession>
<feature type="domain" description="ORC5 lid" evidence="10">
    <location>
        <begin position="249"/>
        <end position="301"/>
    </location>
</feature>
<evidence type="ECO:0000256" key="4">
    <source>
        <dbReference type="ARBA" id="ARBA00022741"/>
    </source>
</evidence>
<dbReference type="InterPro" id="IPR047088">
    <property type="entry name" value="ORC5_C"/>
</dbReference>
<dbReference type="PANTHER" id="PTHR12705">
    <property type="entry name" value="ORIGIN RECOGNITION COMPLEX SUBUNIT 5"/>
    <property type="match status" value="1"/>
</dbReference>
<dbReference type="InterPro" id="IPR048866">
    <property type="entry name" value="ORC5_lid"/>
</dbReference>
<dbReference type="Proteomes" id="UP000001514">
    <property type="component" value="Unassembled WGS sequence"/>
</dbReference>
<dbReference type="OrthoDB" id="365981at2759"/>
<dbReference type="GO" id="GO:0003688">
    <property type="term" value="F:DNA replication origin binding"/>
    <property type="evidence" value="ECO:0000318"/>
    <property type="project" value="GO_Central"/>
</dbReference>
<evidence type="ECO:0000313" key="11">
    <source>
        <dbReference type="EMBL" id="EFJ10842.1"/>
    </source>
</evidence>
<dbReference type="InParanoid" id="D8SXQ3"/>